<name>A0AA40E9T1_9PEZI</name>
<comment type="caution">
    <text evidence="2">The sequence shown here is derived from an EMBL/GenBank/DDBJ whole genome shotgun (WGS) entry which is preliminary data.</text>
</comment>
<keyword evidence="3" id="KW-1185">Reference proteome</keyword>
<protein>
    <recommendedName>
        <fullName evidence="4">Accumulation-associated protein</fullName>
    </recommendedName>
</protein>
<evidence type="ECO:0000256" key="1">
    <source>
        <dbReference type="SAM" id="SignalP"/>
    </source>
</evidence>
<proteinExistence type="predicted"/>
<sequence length="247" mass="24690">MKLSISVVFAIQVLSVLALPKGNKAGSATSTAAATATSAAAVTGGEEAEDPNKIDQVAQFGEVIQLAGGNVQTDTTFPPGVAGVLEVEFANQQGRAIRVAENKTPAKPPTGFTALEPSSYIIEVQGSTAGLTLQKVDFIRNANSTVDISTGKIGKLCTETKSFVIDDAIGELEFEADENELTLTVSDLVGEWGIFLPAGAATAGAGAAAGGATTGDAAAGGAATAGACGAGTQCRAFLDSILKLVGQ</sequence>
<gene>
    <name evidence="2" type="ORF">B0H67DRAFT_638841</name>
</gene>
<dbReference type="Proteomes" id="UP001172102">
    <property type="component" value="Unassembled WGS sequence"/>
</dbReference>
<organism evidence="2 3">
    <name type="scientific">Lasiosphaeris hirsuta</name>
    <dbReference type="NCBI Taxonomy" id="260670"/>
    <lineage>
        <taxon>Eukaryota</taxon>
        <taxon>Fungi</taxon>
        <taxon>Dikarya</taxon>
        <taxon>Ascomycota</taxon>
        <taxon>Pezizomycotina</taxon>
        <taxon>Sordariomycetes</taxon>
        <taxon>Sordariomycetidae</taxon>
        <taxon>Sordariales</taxon>
        <taxon>Lasiosphaeriaceae</taxon>
        <taxon>Lasiosphaeris</taxon>
    </lineage>
</organism>
<evidence type="ECO:0000313" key="2">
    <source>
        <dbReference type="EMBL" id="KAK0730327.1"/>
    </source>
</evidence>
<accession>A0AA40E9T1</accession>
<feature type="signal peptide" evidence="1">
    <location>
        <begin position="1"/>
        <end position="18"/>
    </location>
</feature>
<reference evidence="2" key="1">
    <citation type="submission" date="2023-06" db="EMBL/GenBank/DDBJ databases">
        <title>Genome-scale phylogeny and comparative genomics of the fungal order Sordariales.</title>
        <authorList>
            <consortium name="Lawrence Berkeley National Laboratory"/>
            <person name="Hensen N."/>
            <person name="Bonometti L."/>
            <person name="Westerberg I."/>
            <person name="Brannstrom I.O."/>
            <person name="Guillou S."/>
            <person name="Cros-Aarteil S."/>
            <person name="Calhoun S."/>
            <person name="Haridas S."/>
            <person name="Kuo A."/>
            <person name="Mondo S."/>
            <person name="Pangilinan J."/>
            <person name="Riley R."/>
            <person name="Labutti K."/>
            <person name="Andreopoulos B."/>
            <person name="Lipzen A."/>
            <person name="Chen C."/>
            <person name="Yanf M."/>
            <person name="Daum C."/>
            <person name="Ng V."/>
            <person name="Clum A."/>
            <person name="Steindorff A."/>
            <person name="Ohm R."/>
            <person name="Martin F."/>
            <person name="Silar P."/>
            <person name="Natvig D."/>
            <person name="Lalanne C."/>
            <person name="Gautier V."/>
            <person name="Ament-Velasquez S.L."/>
            <person name="Kruys A."/>
            <person name="Hutchinson M.I."/>
            <person name="Powell A.J."/>
            <person name="Barry K."/>
            <person name="Miller A.N."/>
            <person name="Grigoriev I.V."/>
            <person name="Debuchy R."/>
            <person name="Gladieux P."/>
            <person name="Thoren M.H."/>
            <person name="Johannesson H."/>
        </authorList>
    </citation>
    <scope>NUCLEOTIDE SEQUENCE</scope>
    <source>
        <strain evidence="2">SMH4607-1</strain>
    </source>
</reference>
<feature type="chain" id="PRO_5041458252" description="Accumulation-associated protein" evidence="1">
    <location>
        <begin position="19"/>
        <end position="247"/>
    </location>
</feature>
<evidence type="ECO:0008006" key="4">
    <source>
        <dbReference type="Google" id="ProtNLM"/>
    </source>
</evidence>
<evidence type="ECO:0000313" key="3">
    <source>
        <dbReference type="Proteomes" id="UP001172102"/>
    </source>
</evidence>
<dbReference type="AlphaFoldDB" id="A0AA40E9T1"/>
<keyword evidence="1" id="KW-0732">Signal</keyword>
<dbReference type="EMBL" id="JAUKUA010000001">
    <property type="protein sequence ID" value="KAK0730327.1"/>
    <property type="molecule type" value="Genomic_DNA"/>
</dbReference>